<dbReference type="OrthoDB" id="9776731at2"/>
<dbReference type="NCBIfam" id="TIGR01891">
    <property type="entry name" value="amidohydrolases"/>
    <property type="match status" value="1"/>
</dbReference>
<keyword evidence="2" id="KW-0479">Metal-binding</keyword>
<feature type="chain" id="PRO_5013064674" evidence="3">
    <location>
        <begin position="23"/>
        <end position="442"/>
    </location>
</feature>
<dbReference type="InterPro" id="IPR036264">
    <property type="entry name" value="Bact_exopeptidase_dim_dom"/>
</dbReference>
<dbReference type="InterPro" id="IPR011650">
    <property type="entry name" value="Peptidase_M20_dimer"/>
</dbReference>
<comment type="cofactor">
    <cofactor evidence="2">
        <name>Mn(2+)</name>
        <dbReference type="ChEBI" id="CHEBI:29035"/>
    </cofactor>
    <text evidence="2">The Mn(2+) ion enhances activity.</text>
</comment>
<dbReference type="RefSeq" id="WP_073067873.1">
    <property type="nucleotide sequence ID" value="NZ_FQUS01000027.1"/>
</dbReference>
<reference evidence="5 6" key="1">
    <citation type="submission" date="2016-11" db="EMBL/GenBank/DDBJ databases">
        <authorList>
            <person name="Jaros S."/>
            <person name="Januszkiewicz K."/>
            <person name="Wedrychowicz H."/>
        </authorList>
    </citation>
    <scope>NUCLEOTIDE SEQUENCE [LARGE SCALE GENOMIC DNA]</scope>
    <source>
        <strain evidence="5 6">DSM 21986</strain>
    </source>
</reference>
<evidence type="ECO:0000259" key="4">
    <source>
        <dbReference type="Pfam" id="PF07687"/>
    </source>
</evidence>
<feature type="binding site" evidence="2">
    <location>
        <position position="135"/>
    </location>
    <ligand>
        <name>Mn(2+)</name>
        <dbReference type="ChEBI" id="CHEBI:29035"/>
        <label>2</label>
    </ligand>
</feature>
<feature type="binding site" evidence="2">
    <location>
        <position position="410"/>
    </location>
    <ligand>
        <name>Mn(2+)</name>
        <dbReference type="ChEBI" id="CHEBI:29035"/>
        <label>2</label>
    </ligand>
</feature>
<dbReference type="Gene3D" id="3.40.630.10">
    <property type="entry name" value="Zn peptidases"/>
    <property type="match status" value="2"/>
</dbReference>
<dbReference type="InterPro" id="IPR017439">
    <property type="entry name" value="Amidohydrolase"/>
</dbReference>
<dbReference type="Gene3D" id="3.30.70.360">
    <property type="match status" value="1"/>
</dbReference>
<dbReference type="PIRSF" id="PIRSF005962">
    <property type="entry name" value="Pept_M20D_amidohydro"/>
    <property type="match status" value="1"/>
</dbReference>
<feature type="binding site" evidence="2">
    <location>
        <position position="169"/>
    </location>
    <ligand>
        <name>Mn(2+)</name>
        <dbReference type="ChEBI" id="CHEBI:29035"/>
        <label>2</label>
    </ligand>
</feature>
<proteinExistence type="predicted"/>
<evidence type="ECO:0000256" key="3">
    <source>
        <dbReference type="SAM" id="SignalP"/>
    </source>
</evidence>
<dbReference type="AlphaFoldDB" id="A0A1M5JK77"/>
<dbReference type="Pfam" id="PF07687">
    <property type="entry name" value="M20_dimer"/>
    <property type="match status" value="1"/>
</dbReference>
<organism evidence="5 6">
    <name type="scientific">Fodinibius roseus</name>
    <dbReference type="NCBI Taxonomy" id="1194090"/>
    <lineage>
        <taxon>Bacteria</taxon>
        <taxon>Pseudomonadati</taxon>
        <taxon>Balneolota</taxon>
        <taxon>Balneolia</taxon>
        <taxon>Balneolales</taxon>
        <taxon>Balneolaceae</taxon>
        <taxon>Fodinibius</taxon>
    </lineage>
</organism>
<evidence type="ECO:0000256" key="1">
    <source>
        <dbReference type="ARBA" id="ARBA00022801"/>
    </source>
</evidence>
<dbReference type="STRING" id="1194090.SAMN05443144_12741"/>
<feature type="domain" description="Peptidase M20 dimerisation" evidence="4">
    <location>
        <begin position="219"/>
        <end position="312"/>
    </location>
</feature>
<dbReference type="PANTHER" id="PTHR11014">
    <property type="entry name" value="PEPTIDASE M20 FAMILY MEMBER"/>
    <property type="match status" value="1"/>
</dbReference>
<feature type="binding site" evidence="2">
    <location>
        <position position="196"/>
    </location>
    <ligand>
        <name>Mn(2+)</name>
        <dbReference type="ChEBI" id="CHEBI:29035"/>
        <label>2</label>
    </ligand>
</feature>
<feature type="signal peptide" evidence="3">
    <location>
        <begin position="1"/>
        <end position="22"/>
    </location>
</feature>
<dbReference type="GO" id="GO:0016787">
    <property type="term" value="F:hydrolase activity"/>
    <property type="evidence" value="ECO:0007669"/>
    <property type="project" value="UniProtKB-KW"/>
</dbReference>
<protein>
    <submittedName>
        <fullName evidence="5">Hippurate hydrolase</fullName>
    </submittedName>
</protein>
<dbReference type="PANTHER" id="PTHR11014:SF63">
    <property type="entry name" value="METALLOPEPTIDASE, PUTATIVE (AFU_ORTHOLOGUE AFUA_6G09600)-RELATED"/>
    <property type="match status" value="1"/>
</dbReference>
<evidence type="ECO:0000313" key="5">
    <source>
        <dbReference type="EMBL" id="SHG40928.1"/>
    </source>
</evidence>
<dbReference type="SUPFAM" id="SSF53187">
    <property type="entry name" value="Zn-dependent exopeptidases"/>
    <property type="match status" value="1"/>
</dbReference>
<feature type="binding site" evidence="2">
    <location>
        <position position="133"/>
    </location>
    <ligand>
        <name>Mn(2+)</name>
        <dbReference type="ChEBI" id="CHEBI:29035"/>
        <label>2</label>
    </ligand>
</feature>
<accession>A0A1M5JK77</accession>
<keyword evidence="3" id="KW-0732">Signal</keyword>
<keyword evidence="2" id="KW-0464">Manganese</keyword>
<name>A0A1M5JK77_9BACT</name>
<dbReference type="GO" id="GO:0046872">
    <property type="term" value="F:metal ion binding"/>
    <property type="evidence" value="ECO:0007669"/>
    <property type="project" value="UniProtKB-KW"/>
</dbReference>
<dbReference type="Pfam" id="PF01546">
    <property type="entry name" value="Peptidase_M20"/>
    <property type="match status" value="1"/>
</dbReference>
<keyword evidence="1 5" id="KW-0378">Hydrolase</keyword>
<dbReference type="InterPro" id="IPR002933">
    <property type="entry name" value="Peptidase_M20"/>
</dbReference>
<sequence length="442" mass="47942">MIKKSTLLVLLFLFNAAGTVQAQTDAVKEIIDSNYDYLADLYKHFHEHPELSQQEEQTSTRLAKELRQLGFSVTEGVGGHGVVGVYENGEGPNILVRSDMDALPINEQTGVDFASTKVVTNKDGEDTPVMHACGHDMHMAVMAGTAGVLTEMKDQWQGTLIFIGQPAEELFSGARAMIGDGLFERFPEPDYMLALHVGSSRAAGKVGMASGYAYANVDMGEIIVKGRGGHGAYPNLTVDPVVIASKLVLDLQTLISREIAATDMANISIGSIRGGTAANIIPDEVVMDIALNVHSEETRKKLLNRIREMCEGAGRAAGLPEEDWPELKLNKDTRVSSVYNDPELVSDLRGTFNELLGEENVQKTQPSMYGEDFGEYNHAKPDIPGVIFGLGSIDPEVIKSRSPSEIPSTHSPKYIPDLEPTLRTGILSMSSAVLDLLRENGD</sequence>
<dbReference type="SUPFAM" id="SSF55031">
    <property type="entry name" value="Bacterial exopeptidase dimerisation domain"/>
    <property type="match status" value="1"/>
</dbReference>
<dbReference type="Proteomes" id="UP000184041">
    <property type="component" value="Unassembled WGS sequence"/>
</dbReference>
<keyword evidence="6" id="KW-1185">Reference proteome</keyword>
<evidence type="ECO:0000313" key="6">
    <source>
        <dbReference type="Proteomes" id="UP000184041"/>
    </source>
</evidence>
<dbReference type="EMBL" id="FQUS01000027">
    <property type="protein sequence ID" value="SHG40928.1"/>
    <property type="molecule type" value="Genomic_DNA"/>
</dbReference>
<gene>
    <name evidence="5" type="ORF">SAMN05443144_12741</name>
</gene>
<evidence type="ECO:0000256" key="2">
    <source>
        <dbReference type="PIRSR" id="PIRSR005962-1"/>
    </source>
</evidence>